<sequence>MSTTNLPAYMAPSPSLTRIPSYSAEPHEYEQRIALADRLRPRPTGNFIKKSKNGDTRLRLTAQEDNAALPTYGSQGCVEGIVELSKVDNVTTVEVKIEGRLRLREIAEGGTTSAKLCLDTVVLWRRDPVHTTCPTSLRFSLTLPTTFTYEDKTYPLPPTFDVKLKGLPGFTATIDYSVSATIVKQQFPAASRLPIVKTNILNGSTTVVTPFIYHPRTRPAVPLPPPLVPSRRGFIESPDWSCYHSELRAKGKTGQSITTKLHIPASRIFCISQPIPFHVTFESSVHSLTAFLPYSPTVGFIKAKQATRVQLLRQSTVDVRNSIISGTKTDMWRVDCIGEGSFRHAGDGPTWTSFTGEIKISDSVKVSGFKASGLSVKDCILFSMTPPDPQRSPFHELRQVIPVRLTTDAWIADGTGVGASHQRTGSDYSVASLLDYFEEYMAANESIIDPQTKQASPQLPSQVAPPTRSDTPPQQGIILLAMSMAIAKGYSASTQPGDGSEVHQGPPAPSSPKVPFKEQVLGAAKLLRKPDLKQEGEMILEGQKSAFEEPKTM</sequence>
<dbReference type="OrthoDB" id="3242181at2759"/>
<protein>
    <submittedName>
        <fullName evidence="2">Uncharacterized protein</fullName>
    </submittedName>
</protein>
<evidence type="ECO:0000313" key="2">
    <source>
        <dbReference type="EMBL" id="KAF5382443.1"/>
    </source>
</evidence>
<feature type="region of interest" description="Disordered" evidence="1">
    <location>
        <begin position="451"/>
        <end position="473"/>
    </location>
</feature>
<evidence type="ECO:0000313" key="3">
    <source>
        <dbReference type="Proteomes" id="UP000565441"/>
    </source>
</evidence>
<reference evidence="2 3" key="1">
    <citation type="journal article" date="2020" name="ISME J.">
        <title>Uncovering the hidden diversity of litter-decomposition mechanisms in mushroom-forming fungi.</title>
        <authorList>
            <person name="Floudas D."/>
            <person name="Bentzer J."/>
            <person name="Ahren D."/>
            <person name="Johansson T."/>
            <person name="Persson P."/>
            <person name="Tunlid A."/>
        </authorList>
    </citation>
    <scope>NUCLEOTIDE SEQUENCE [LARGE SCALE GENOMIC DNA]</scope>
    <source>
        <strain evidence="2 3">CBS 661.87</strain>
    </source>
</reference>
<feature type="region of interest" description="Disordered" evidence="1">
    <location>
        <begin position="491"/>
        <end position="553"/>
    </location>
</feature>
<dbReference type="Proteomes" id="UP000565441">
    <property type="component" value="Unassembled WGS sequence"/>
</dbReference>
<name>A0A8H5HFR3_9AGAR</name>
<proteinExistence type="predicted"/>
<comment type="caution">
    <text evidence="2">The sequence shown here is derived from an EMBL/GenBank/DDBJ whole genome shotgun (WGS) entry which is preliminary data.</text>
</comment>
<keyword evidence="3" id="KW-1185">Reference proteome</keyword>
<gene>
    <name evidence="2" type="ORF">D9615_002714</name>
</gene>
<evidence type="ECO:0000256" key="1">
    <source>
        <dbReference type="SAM" id="MobiDB-lite"/>
    </source>
</evidence>
<dbReference type="AlphaFoldDB" id="A0A8H5HFR3"/>
<feature type="compositionally biased region" description="Polar residues" evidence="1">
    <location>
        <begin position="451"/>
        <end position="461"/>
    </location>
</feature>
<dbReference type="EMBL" id="JAACJP010000008">
    <property type="protein sequence ID" value="KAF5382443.1"/>
    <property type="molecule type" value="Genomic_DNA"/>
</dbReference>
<organism evidence="2 3">
    <name type="scientific">Tricholomella constricta</name>
    <dbReference type="NCBI Taxonomy" id="117010"/>
    <lineage>
        <taxon>Eukaryota</taxon>
        <taxon>Fungi</taxon>
        <taxon>Dikarya</taxon>
        <taxon>Basidiomycota</taxon>
        <taxon>Agaricomycotina</taxon>
        <taxon>Agaricomycetes</taxon>
        <taxon>Agaricomycetidae</taxon>
        <taxon>Agaricales</taxon>
        <taxon>Tricholomatineae</taxon>
        <taxon>Lyophyllaceae</taxon>
        <taxon>Tricholomella</taxon>
    </lineage>
</organism>
<accession>A0A8H5HFR3</accession>